<dbReference type="EMBL" id="PQFF01000020">
    <property type="protein sequence ID" value="RHZ88490.1"/>
    <property type="molecule type" value="Genomic_DNA"/>
</dbReference>
<comment type="caution">
    <text evidence="1">The sequence shown here is derived from an EMBL/GenBank/DDBJ whole genome shotgun (WGS) entry which is preliminary data.</text>
</comment>
<proteinExistence type="predicted"/>
<dbReference type="OrthoDB" id="2271149at2759"/>
<keyword evidence="2" id="KW-1185">Reference proteome</keyword>
<dbReference type="Proteomes" id="UP000266861">
    <property type="component" value="Unassembled WGS sequence"/>
</dbReference>
<protein>
    <submittedName>
        <fullName evidence="1">Uncharacterized protein</fullName>
    </submittedName>
</protein>
<organism evidence="1 2">
    <name type="scientific">Diversispora epigaea</name>
    <dbReference type="NCBI Taxonomy" id="1348612"/>
    <lineage>
        <taxon>Eukaryota</taxon>
        <taxon>Fungi</taxon>
        <taxon>Fungi incertae sedis</taxon>
        <taxon>Mucoromycota</taxon>
        <taxon>Glomeromycotina</taxon>
        <taxon>Glomeromycetes</taxon>
        <taxon>Diversisporales</taxon>
        <taxon>Diversisporaceae</taxon>
        <taxon>Diversispora</taxon>
    </lineage>
</organism>
<evidence type="ECO:0000313" key="2">
    <source>
        <dbReference type="Proteomes" id="UP000266861"/>
    </source>
</evidence>
<name>A0A397JVP9_9GLOM</name>
<dbReference type="AlphaFoldDB" id="A0A397JVP9"/>
<reference evidence="1 2" key="1">
    <citation type="submission" date="2018-08" db="EMBL/GenBank/DDBJ databases">
        <title>Genome and evolution of the arbuscular mycorrhizal fungus Diversispora epigaea (formerly Glomus versiforme) and its bacterial endosymbionts.</title>
        <authorList>
            <person name="Sun X."/>
            <person name="Fei Z."/>
            <person name="Harrison M."/>
        </authorList>
    </citation>
    <scope>NUCLEOTIDE SEQUENCE [LARGE SCALE GENOMIC DNA]</scope>
    <source>
        <strain evidence="1 2">IT104</strain>
    </source>
</reference>
<gene>
    <name evidence="1" type="ORF">Glove_22g45</name>
</gene>
<sequence length="337" mass="39808">MSAKAFNLYFKSTPASEWSYMGFLKAMKSYCLLIFTYLLSYSLNRGVALKGCCPSLKDTFEKKSQLEALDVLCVSRSQKAGEYINKVKLRLSNQGTYKRTYEEDEEELSLTLPKNPLKSFTPITFEYLQHKRNIYEGTYKRTYEEDEEELSLTLPKNPLKSFTPITFEYLQHKRNIYEGYWYRKPLFLLIKRNTPEINISGDDDETDTSPFEVDLTKFKDTYLELDPDCMWTLKSGRKVEKIIYEFARNFSEKTFLHSFIINDADTNAKSLFSDEEWKEITSSEVKNFPNLDCSLIELIKTYMVDNINELQKVIYEPFIDKYDNDLYFDHNFINFAF</sequence>
<evidence type="ECO:0000313" key="1">
    <source>
        <dbReference type="EMBL" id="RHZ88490.1"/>
    </source>
</evidence>
<accession>A0A397JVP9</accession>